<proteinExistence type="predicted"/>
<organism evidence="1 2">
    <name type="scientific">Liparis tanakae</name>
    <name type="common">Tanaka's snailfish</name>
    <dbReference type="NCBI Taxonomy" id="230148"/>
    <lineage>
        <taxon>Eukaryota</taxon>
        <taxon>Metazoa</taxon>
        <taxon>Chordata</taxon>
        <taxon>Craniata</taxon>
        <taxon>Vertebrata</taxon>
        <taxon>Euteleostomi</taxon>
        <taxon>Actinopterygii</taxon>
        <taxon>Neopterygii</taxon>
        <taxon>Teleostei</taxon>
        <taxon>Neoteleostei</taxon>
        <taxon>Acanthomorphata</taxon>
        <taxon>Eupercaria</taxon>
        <taxon>Perciformes</taxon>
        <taxon>Cottioidei</taxon>
        <taxon>Cottales</taxon>
        <taxon>Liparidae</taxon>
        <taxon>Liparis</taxon>
    </lineage>
</organism>
<evidence type="ECO:0000313" key="2">
    <source>
        <dbReference type="Proteomes" id="UP000314294"/>
    </source>
</evidence>
<gene>
    <name evidence="1" type="ORF">EYF80_019371</name>
</gene>
<comment type="caution">
    <text evidence="1">The sequence shown here is derived from an EMBL/GenBank/DDBJ whole genome shotgun (WGS) entry which is preliminary data.</text>
</comment>
<sequence length="276" mass="31015">MSSWADTVCVRTRSRDVLLVPVNNPTMSQRPPSGYYIRALERAATYLQVLLVRVHGTERAVPVAQVRSGSDPCRLRTIRQILSKSGRALRDRSESIVSRIHSRFFFPYLGASTLYTVFLVSRGPSPTEKRKPRRTPPAFACALKVPKRSKTWMKFTVINHFHWDQRGHHCFSCSECVVYPREPTPEQQQHKKLLGGYERLPDGDPIGGGKPLVALDIVDSVPEVAEALGQVHLQQISQQILQVRAEVGGKANLQTSKGHGQKPEMTAIWEMSNWPA</sequence>
<name>A0A4Z2HYF4_9TELE</name>
<dbReference type="EMBL" id="SRLO01000164">
    <property type="protein sequence ID" value="TNN70345.1"/>
    <property type="molecule type" value="Genomic_DNA"/>
</dbReference>
<reference evidence="1 2" key="1">
    <citation type="submission" date="2019-03" db="EMBL/GenBank/DDBJ databases">
        <title>First draft genome of Liparis tanakae, snailfish: a comprehensive survey of snailfish specific genes.</title>
        <authorList>
            <person name="Kim W."/>
            <person name="Song I."/>
            <person name="Jeong J.-H."/>
            <person name="Kim D."/>
            <person name="Kim S."/>
            <person name="Ryu S."/>
            <person name="Song J.Y."/>
            <person name="Lee S.K."/>
        </authorList>
    </citation>
    <scope>NUCLEOTIDE SEQUENCE [LARGE SCALE GENOMIC DNA]</scope>
    <source>
        <tissue evidence="1">Muscle</tissue>
    </source>
</reference>
<protein>
    <submittedName>
        <fullName evidence="1">Uncharacterized protein</fullName>
    </submittedName>
</protein>
<dbReference type="Proteomes" id="UP000314294">
    <property type="component" value="Unassembled WGS sequence"/>
</dbReference>
<accession>A0A4Z2HYF4</accession>
<evidence type="ECO:0000313" key="1">
    <source>
        <dbReference type="EMBL" id="TNN70345.1"/>
    </source>
</evidence>
<keyword evidence="2" id="KW-1185">Reference proteome</keyword>
<dbReference type="AlphaFoldDB" id="A0A4Z2HYF4"/>